<dbReference type="EMBL" id="HBUE01054902">
    <property type="protein sequence ID" value="CAG6466099.1"/>
    <property type="molecule type" value="Transcribed_RNA"/>
</dbReference>
<organism evidence="1">
    <name type="scientific">Culex pipiens</name>
    <name type="common">House mosquito</name>
    <dbReference type="NCBI Taxonomy" id="7175"/>
    <lineage>
        <taxon>Eukaryota</taxon>
        <taxon>Metazoa</taxon>
        <taxon>Ecdysozoa</taxon>
        <taxon>Arthropoda</taxon>
        <taxon>Hexapoda</taxon>
        <taxon>Insecta</taxon>
        <taxon>Pterygota</taxon>
        <taxon>Neoptera</taxon>
        <taxon>Endopterygota</taxon>
        <taxon>Diptera</taxon>
        <taxon>Nematocera</taxon>
        <taxon>Culicoidea</taxon>
        <taxon>Culicidae</taxon>
        <taxon>Culicinae</taxon>
        <taxon>Culicini</taxon>
        <taxon>Culex</taxon>
        <taxon>Culex</taxon>
    </lineage>
</organism>
<name>A0A8D8B1R0_CULPI</name>
<proteinExistence type="predicted"/>
<accession>A0A8D8B1R0</accession>
<protein>
    <submittedName>
        <fullName evidence="1">(northern house mosquito) hypothetical protein</fullName>
    </submittedName>
</protein>
<evidence type="ECO:0000313" key="1">
    <source>
        <dbReference type="EMBL" id="CAG6466099.1"/>
    </source>
</evidence>
<dbReference type="AlphaFoldDB" id="A0A8D8B1R0"/>
<sequence>MSLLLQRANVQSLPPQLLIGHSQNLDLLRLAHQPPVDRDLVLVRERPVGHVFLLLLGRQRLEQTFNGRYVEDSQHDRLQPAEDHDKQLRRHVRTDRAANVRAVVLHVELLGRVTLNRDQHRIPDRNDLERRLAVADHVPVQVVVLVNQPPAWSLDQLVLDERTDPVHHPEINHNKVHVTGVRLVGWNQGHR</sequence>
<dbReference type="EMBL" id="HBUE01218059">
    <property type="protein sequence ID" value="CAG6538163.1"/>
    <property type="molecule type" value="Transcribed_RNA"/>
</dbReference>
<reference evidence="1" key="1">
    <citation type="submission" date="2021-05" db="EMBL/GenBank/DDBJ databases">
        <authorList>
            <person name="Alioto T."/>
            <person name="Alioto T."/>
            <person name="Gomez Garrido J."/>
        </authorList>
    </citation>
    <scope>NUCLEOTIDE SEQUENCE</scope>
</reference>
<dbReference type="EMBL" id="HBUE01324622">
    <property type="protein sequence ID" value="CAG6590175.1"/>
    <property type="molecule type" value="Transcribed_RNA"/>
</dbReference>